<dbReference type="Pfam" id="PF07690">
    <property type="entry name" value="MFS_1"/>
    <property type="match status" value="1"/>
</dbReference>
<feature type="transmembrane region" description="Helical" evidence="5">
    <location>
        <begin position="449"/>
        <end position="473"/>
    </location>
</feature>
<feature type="transmembrane region" description="Helical" evidence="5">
    <location>
        <begin position="391"/>
        <end position="412"/>
    </location>
</feature>
<comment type="caution">
    <text evidence="7">The sequence shown here is derived from an EMBL/GenBank/DDBJ whole genome shotgun (WGS) entry which is preliminary data.</text>
</comment>
<dbReference type="FunFam" id="1.20.1250.20:FF:000011">
    <property type="entry name" value="MFS multidrug transporter, putative"/>
    <property type="match status" value="1"/>
</dbReference>
<sequence length="520" mass="57447">MQRHETAVEVFLPNTAEESQATIVIKDKPEELAPPKDAVDIEMAVREQDILVVDWEGPDDPENPRNWPASKKWLATVLVSAYAFASPAASAMISPASSQFDLEFGITKEVVSQIVTSVFVLAYAFGPLILGPLSELFGRNLTLQGSNIWFFIFNLACGGAQNQGELIAFRFLAGLGGGAPLAIGGGLIADCFELNERGVAISIFAIAPLLGPVLGPLTGAWVAERASWRWVFWSTSILTGIIQVLGMLFIRESYAPVLLARKADRIRKRMDSEQGPKREVQTIYDTPDRHWKILLKTALIRPFVLFFREPIMQILGVYMAFIYGLFYIFLTTMPTIFEGIYKQEVGIAGIHYLALGIGLVGGSQICAYWQDRIYVRLQKKNDDIGKPEFRLPMMFPGSVMLPIGLFLTGWTARANVHWIVPDIGLVFVGLGIILPWLSINTYVIDAFSLYAASALATVMFLRSVCGFGFPLFAPTMYNALGLGKADSILGALAIFIGCPAPWVFWHFGERIRSASKYARN</sequence>
<dbReference type="Proteomes" id="UP000292702">
    <property type="component" value="Unassembled WGS sequence"/>
</dbReference>
<evidence type="ECO:0000313" key="7">
    <source>
        <dbReference type="EMBL" id="TCD61998.1"/>
    </source>
</evidence>
<evidence type="ECO:0000256" key="2">
    <source>
        <dbReference type="ARBA" id="ARBA00022692"/>
    </source>
</evidence>
<accession>A0A4R0REB4</accession>
<evidence type="ECO:0000256" key="4">
    <source>
        <dbReference type="ARBA" id="ARBA00023136"/>
    </source>
</evidence>
<evidence type="ECO:0000256" key="5">
    <source>
        <dbReference type="SAM" id="Phobius"/>
    </source>
</evidence>
<feature type="transmembrane region" description="Helical" evidence="5">
    <location>
        <begin position="418"/>
        <end position="437"/>
    </location>
</feature>
<evidence type="ECO:0000256" key="3">
    <source>
        <dbReference type="ARBA" id="ARBA00022989"/>
    </source>
</evidence>
<dbReference type="PANTHER" id="PTHR23502:SF60">
    <property type="entry name" value="MAJOR FACILITATOR SUPERFAMILY (MFS) PROFILE DOMAIN-CONTAINING PROTEIN-RELATED"/>
    <property type="match status" value="1"/>
</dbReference>
<feature type="transmembrane region" description="Helical" evidence="5">
    <location>
        <begin position="114"/>
        <end position="134"/>
    </location>
</feature>
<dbReference type="InterPro" id="IPR011701">
    <property type="entry name" value="MFS"/>
</dbReference>
<dbReference type="PANTHER" id="PTHR23502">
    <property type="entry name" value="MAJOR FACILITATOR SUPERFAMILY"/>
    <property type="match status" value="1"/>
</dbReference>
<keyword evidence="4 5" id="KW-0472">Membrane</keyword>
<dbReference type="EMBL" id="RWJN01000412">
    <property type="protein sequence ID" value="TCD61998.1"/>
    <property type="molecule type" value="Genomic_DNA"/>
</dbReference>
<feature type="transmembrane region" description="Helical" evidence="5">
    <location>
        <begin position="167"/>
        <end position="189"/>
    </location>
</feature>
<evidence type="ECO:0000259" key="6">
    <source>
        <dbReference type="PROSITE" id="PS50850"/>
    </source>
</evidence>
<dbReference type="SUPFAM" id="SSF103473">
    <property type="entry name" value="MFS general substrate transporter"/>
    <property type="match status" value="1"/>
</dbReference>
<dbReference type="PROSITE" id="PS50850">
    <property type="entry name" value="MFS"/>
    <property type="match status" value="1"/>
</dbReference>
<feature type="domain" description="Major facilitator superfamily (MFS) profile" evidence="6">
    <location>
        <begin position="75"/>
        <end position="502"/>
    </location>
</feature>
<protein>
    <recommendedName>
        <fullName evidence="6">Major facilitator superfamily (MFS) profile domain-containing protein</fullName>
    </recommendedName>
</protein>
<reference evidence="7 8" key="1">
    <citation type="submission" date="2018-11" db="EMBL/GenBank/DDBJ databases">
        <title>Genome assembly of Steccherinum ochraceum LE-BIN_3174, the white-rot fungus of the Steccherinaceae family (The Residual Polyporoid clade, Polyporales, Basidiomycota).</title>
        <authorList>
            <person name="Fedorova T.V."/>
            <person name="Glazunova O.A."/>
            <person name="Landesman E.O."/>
            <person name="Moiseenko K.V."/>
            <person name="Psurtseva N.V."/>
            <person name="Savinova O.S."/>
            <person name="Shakhova N.V."/>
            <person name="Tyazhelova T.V."/>
            <person name="Vasina D.V."/>
        </authorList>
    </citation>
    <scope>NUCLEOTIDE SEQUENCE [LARGE SCALE GENOMIC DNA]</scope>
    <source>
        <strain evidence="7 8">LE-BIN_3174</strain>
    </source>
</reference>
<feature type="transmembrane region" description="Helical" evidence="5">
    <location>
        <begin position="350"/>
        <end position="370"/>
    </location>
</feature>
<feature type="transmembrane region" description="Helical" evidence="5">
    <location>
        <begin position="201"/>
        <end position="222"/>
    </location>
</feature>
<dbReference type="AlphaFoldDB" id="A0A4R0REB4"/>
<feature type="transmembrane region" description="Helical" evidence="5">
    <location>
        <begin position="141"/>
        <end position="161"/>
    </location>
</feature>
<comment type="subcellular location">
    <subcellularLocation>
        <location evidence="1">Membrane</location>
        <topology evidence="1">Multi-pass membrane protein</topology>
    </subcellularLocation>
</comment>
<evidence type="ECO:0000313" key="8">
    <source>
        <dbReference type="Proteomes" id="UP000292702"/>
    </source>
</evidence>
<dbReference type="Gene3D" id="1.20.1250.20">
    <property type="entry name" value="MFS general substrate transporter like domains"/>
    <property type="match status" value="1"/>
</dbReference>
<keyword evidence="3 5" id="KW-1133">Transmembrane helix</keyword>
<feature type="transmembrane region" description="Helical" evidence="5">
    <location>
        <begin position="488"/>
        <end position="507"/>
    </location>
</feature>
<dbReference type="OrthoDB" id="6770063at2759"/>
<organism evidence="7 8">
    <name type="scientific">Steccherinum ochraceum</name>
    <dbReference type="NCBI Taxonomy" id="92696"/>
    <lineage>
        <taxon>Eukaryota</taxon>
        <taxon>Fungi</taxon>
        <taxon>Dikarya</taxon>
        <taxon>Basidiomycota</taxon>
        <taxon>Agaricomycotina</taxon>
        <taxon>Agaricomycetes</taxon>
        <taxon>Polyporales</taxon>
        <taxon>Steccherinaceae</taxon>
        <taxon>Steccherinum</taxon>
    </lineage>
</organism>
<keyword evidence="2 5" id="KW-0812">Transmembrane</keyword>
<dbReference type="GO" id="GO:0016020">
    <property type="term" value="C:membrane"/>
    <property type="evidence" value="ECO:0007669"/>
    <property type="project" value="UniProtKB-SubCell"/>
</dbReference>
<dbReference type="InterPro" id="IPR036259">
    <property type="entry name" value="MFS_trans_sf"/>
</dbReference>
<name>A0A4R0REB4_9APHY</name>
<dbReference type="InterPro" id="IPR020846">
    <property type="entry name" value="MFS_dom"/>
</dbReference>
<dbReference type="CDD" id="cd17323">
    <property type="entry name" value="MFS_Tpo1_MDR_like"/>
    <property type="match status" value="1"/>
</dbReference>
<feature type="transmembrane region" description="Helical" evidence="5">
    <location>
        <begin position="311"/>
        <end position="330"/>
    </location>
</feature>
<evidence type="ECO:0000256" key="1">
    <source>
        <dbReference type="ARBA" id="ARBA00004141"/>
    </source>
</evidence>
<dbReference type="GO" id="GO:0022857">
    <property type="term" value="F:transmembrane transporter activity"/>
    <property type="evidence" value="ECO:0007669"/>
    <property type="project" value="InterPro"/>
</dbReference>
<keyword evidence="8" id="KW-1185">Reference proteome</keyword>
<gene>
    <name evidence="7" type="ORF">EIP91_007638</name>
</gene>
<feature type="transmembrane region" description="Helical" evidence="5">
    <location>
        <begin position="228"/>
        <end position="250"/>
    </location>
</feature>
<dbReference type="STRING" id="92696.A0A4R0REB4"/>
<proteinExistence type="predicted"/>
<feature type="transmembrane region" description="Helical" evidence="5">
    <location>
        <begin position="73"/>
        <end position="94"/>
    </location>
</feature>